<dbReference type="Pfam" id="PF00005">
    <property type="entry name" value="ABC_tran"/>
    <property type="match status" value="1"/>
</dbReference>
<reference evidence="7 8" key="1">
    <citation type="submission" date="2019-04" db="EMBL/GenBank/DDBJ databases">
        <title>Phreatobacter aquaticus sp. nov.</title>
        <authorList>
            <person name="Choi A."/>
        </authorList>
    </citation>
    <scope>NUCLEOTIDE SEQUENCE [LARGE SCALE GENOMIC DNA]</scope>
    <source>
        <strain evidence="7 8">KCTC 52518</strain>
    </source>
</reference>
<dbReference type="EMBL" id="CP039690">
    <property type="protein sequence ID" value="QCI65862.1"/>
    <property type="molecule type" value="Genomic_DNA"/>
</dbReference>
<proteinExistence type="inferred from homology"/>
<dbReference type="InterPro" id="IPR017871">
    <property type="entry name" value="ABC_transporter-like_CS"/>
</dbReference>
<name>A0A4D7BD07_9HYPH</name>
<accession>A0A4D7BD07</accession>
<dbReference type="SUPFAM" id="SSF52540">
    <property type="entry name" value="P-loop containing nucleoside triphosphate hydrolases"/>
    <property type="match status" value="1"/>
</dbReference>
<dbReference type="KEGG" id="pstg:E8M01_17575"/>
<keyword evidence="8" id="KW-1185">Reference proteome</keyword>
<dbReference type="InterPro" id="IPR052156">
    <property type="entry name" value="BCAA_Transport_ATP-bd_LivF"/>
</dbReference>
<evidence type="ECO:0000256" key="3">
    <source>
        <dbReference type="ARBA" id="ARBA00022741"/>
    </source>
</evidence>
<dbReference type="PROSITE" id="PS50893">
    <property type="entry name" value="ABC_TRANSPORTER_2"/>
    <property type="match status" value="1"/>
</dbReference>
<dbReference type="GO" id="GO:0005524">
    <property type="term" value="F:ATP binding"/>
    <property type="evidence" value="ECO:0007669"/>
    <property type="project" value="UniProtKB-KW"/>
</dbReference>
<evidence type="ECO:0000313" key="8">
    <source>
        <dbReference type="Proteomes" id="UP000298781"/>
    </source>
</evidence>
<protein>
    <submittedName>
        <fullName evidence="7">ABC transporter ATP-binding protein</fullName>
    </submittedName>
</protein>
<dbReference type="Proteomes" id="UP000298781">
    <property type="component" value="Chromosome"/>
</dbReference>
<gene>
    <name evidence="7" type="ORF">E8M01_17575</name>
</gene>
<evidence type="ECO:0000256" key="2">
    <source>
        <dbReference type="ARBA" id="ARBA00022448"/>
    </source>
</evidence>
<dbReference type="PROSITE" id="PS00211">
    <property type="entry name" value="ABC_TRANSPORTER_1"/>
    <property type="match status" value="1"/>
</dbReference>
<dbReference type="AlphaFoldDB" id="A0A4D7BD07"/>
<evidence type="ECO:0000256" key="1">
    <source>
        <dbReference type="ARBA" id="ARBA00005417"/>
    </source>
</evidence>
<dbReference type="PANTHER" id="PTHR43820:SF4">
    <property type="entry name" value="HIGH-AFFINITY BRANCHED-CHAIN AMINO ACID TRANSPORT ATP-BINDING PROTEIN LIVF"/>
    <property type="match status" value="1"/>
</dbReference>
<keyword evidence="5" id="KW-0029">Amino-acid transport</keyword>
<dbReference type="InterPro" id="IPR027417">
    <property type="entry name" value="P-loop_NTPase"/>
</dbReference>
<dbReference type="GO" id="GO:0015658">
    <property type="term" value="F:branched-chain amino acid transmembrane transporter activity"/>
    <property type="evidence" value="ECO:0007669"/>
    <property type="project" value="TreeGrafter"/>
</dbReference>
<dbReference type="InterPro" id="IPR003439">
    <property type="entry name" value="ABC_transporter-like_ATP-bd"/>
</dbReference>
<evidence type="ECO:0000259" key="6">
    <source>
        <dbReference type="PROSITE" id="PS50893"/>
    </source>
</evidence>
<comment type="similarity">
    <text evidence="1">Belongs to the ABC transporter superfamily.</text>
</comment>
<dbReference type="InterPro" id="IPR003593">
    <property type="entry name" value="AAA+_ATPase"/>
</dbReference>
<evidence type="ECO:0000256" key="5">
    <source>
        <dbReference type="ARBA" id="ARBA00022970"/>
    </source>
</evidence>
<feature type="domain" description="ABC transporter" evidence="6">
    <location>
        <begin position="23"/>
        <end position="251"/>
    </location>
</feature>
<dbReference type="CDD" id="cd03224">
    <property type="entry name" value="ABC_TM1139_LivF_branched"/>
    <property type="match status" value="1"/>
</dbReference>
<keyword evidence="3" id="KW-0547">Nucleotide-binding</keyword>
<dbReference type="SMART" id="SM00382">
    <property type="entry name" value="AAA"/>
    <property type="match status" value="1"/>
</dbReference>
<keyword evidence="4 7" id="KW-0067">ATP-binding</keyword>
<organism evidence="7 8">
    <name type="scientific">Phreatobacter stygius</name>
    <dbReference type="NCBI Taxonomy" id="1940610"/>
    <lineage>
        <taxon>Bacteria</taxon>
        <taxon>Pseudomonadati</taxon>
        <taxon>Pseudomonadota</taxon>
        <taxon>Alphaproteobacteria</taxon>
        <taxon>Hyphomicrobiales</taxon>
        <taxon>Phreatobacteraceae</taxon>
        <taxon>Phreatobacter</taxon>
    </lineage>
</organism>
<keyword evidence="2" id="KW-0813">Transport</keyword>
<evidence type="ECO:0000256" key="4">
    <source>
        <dbReference type="ARBA" id="ARBA00022840"/>
    </source>
</evidence>
<evidence type="ECO:0000313" key="7">
    <source>
        <dbReference type="EMBL" id="QCI65862.1"/>
    </source>
</evidence>
<sequence>MVDTAADTTAARGAASTAAQPMLAVNDLHGWYGESHVLHGVSFDVAEGEVVTLLGRNGAGKTTTMKSIIGILQKRQGSIRFQGEETIGYPSRAIARLGIGYVPEERGIYSTLSVEENLLLPPLVRPGGLSLDQIYELFPNIRERLTSQGTKLSGGEQQMLAIARILRTGAKLLLLDEPTEGLAPVIVEQIGRTIARLKRDGFTIVLVEQNFRFAQTVADRHYVVDQGRVVDMIPNADMDRNIAKLHAHLGV</sequence>
<dbReference type="Gene3D" id="3.40.50.300">
    <property type="entry name" value="P-loop containing nucleotide triphosphate hydrolases"/>
    <property type="match status" value="1"/>
</dbReference>
<dbReference type="OrthoDB" id="9776369at2"/>
<dbReference type="GO" id="GO:0015807">
    <property type="term" value="P:L-amino acid transport"/>
    <property type="evidence" value="ECO:0007669"/>
    <property type="project" value="TreeGrafter"/>
</dbReference>
<dbReference type="PANTHER" id="PTHR43820">
    <property type="entry name" value="HIGH-AFFINITY BRANCHED-CHAIN AMINO ACID TRANSPORT ATP-BINDING PROTEIN LIVF"/>
    <property type="match status" value="1"/>
</dbReference>
<dbReference type="GO" id="GO:0016887">
    <property type="term" value="F:ATP hydrolysis activity"/>
    <property type="evidence" value="ECO:0007669"/>
    <property type="project" value="InterPro"/>
</dbReference>